<keyword evidence="3" id="KW-0663">Pyridoxal phosphate</keyword>
<evidence type="ECO:0000313" key="8">
    <source>
        <dbReference type="EMBL" id="CAK9858343.1"/>
    </source>
</evidence>
<proteinExistence type="inferred from homology"/>
<dbReference type="Pfam" id="PF02784">
    <property type="entry name" value="Orn_Arg_deC_N"/>
    <property type="match status" value="1"/>
</dbReference>
<evidence type="ECO:0000256" key="4">
    <source>
        <dbReference type="ARBA" id="ARBA00023239"/>
    </source>
</evidence>
<dbReference type="PRINTS" id="PR01179">
    <property type="entry name" value="ODADCRBXLASE"/>
</dbReference>
<sequence>MAIRFVTLPTLTPKSSSSLSFFTTASQQQQASSLDAVRVFRKKQQPDRLDVVICGIGKKTNTTSSSSQSADRRGRSSGTHNAHVQQQQICRSAVSGEVSERSGTTEEEENGHSGVVVTTMKKKAQSAFSFDDEAYMLCEGVKIVDVMAMVAEKKRPFYLYSKSQLTRNYAAYAEALQGTQYIVGYAVKANNNLKILEHLRGMGSSAVLVSGNELQLAMRAGFDPTRCVFNGNGKLLDELILAAKLDVLVNVDSEFDLEQICEAGRISGKQIRVLLRINPDVDPQVHPYVATGNKNSKFGIRNEKLGWFLEQVKHHHDKVKLVGVHCHLGSTISKVNIFRDAAELMVGYIDLIRKEGFEIQYLNIGGGLGIDYYHEGAVYPTPMDLIDTVRDLLTGRDLTLIIEPGRSLVANTAVLVNRVTGVKSNGNKNFIVIDGSMSELIRPSLYGAYQHIELVSPPAAGAKRATFDVVGPVCESSDFLGKDREMAMPEQGAGLVVHDAGAYCMAMASTYNLRMRPPEYWVEEDGKTVKKIRHAEDLHDHLRYFDGL</sequence>
<evidence type="ECO:0000256" key="1">
    <source>
        <dbReference type="ARBA" id="ARBA00001933"/>
    </source>
</evidence>
<keyword evidence="2" id="KW-0210">Decarboxylase</keyword>
<dbReference type="PANTHER" id="PTHR43727">
    <property type="entry name" value="DIAMINOPIMELATE DECARBOXYLASE"/>
    <property type="match status" value="1"/>
</dbReference>
<dbReference type="HAMAP" id="MF_02120">
    <property type="entry name" value="LysA"/>
    <property type="match status" value="1"/>
</dbReference>
<comment type="cofactor">
    <cofactor evidence="1">
        <name>pyridoxal 5'-phosphate</name>
        <dbReference type="ChEBI" id="CHEBI:597326"/>
    </cofactor>
</comment>
<feature type="domain" description="Orn/DAP/Arg decarboxylase 2 N-terminal" evidence="7">
    <location>
        <begin position="164"/>
        <end position="410"/>
    </location>
</feature>
<evidence type="ECO:0000259" key="7">
    <source>
        <dbReference type="Pfam" id="PF02784"/>
    </source>
</evidence>
<feature type="compositionally biased region" description="Polar residues" evidence="5">
    <location>
        <begin position="78"/>
        <end position="90"/>
    </location>
</feature>
<reference evidence="8 9" key="1">
    <citation type="submission" date="2024-03" db="EMBL/GenBank/DDBJ databases">
        <authorList>
            <consortium name="ELIXIR-Norway"/>
            <consortium name="Elixir Norway"/>
        </authorList>
    </citation>
    <scope>NUCLEOTIDE SEQUENCE [LARGE SCALE GENOMIC DNA]</scope>
</reference>
<dbReference type="Gene3D" id="2.40.37.10">
    <property type="entry name" value="Lyase, Ornithine Decarboxylase, Chain A, domain 1"/>
    <property type="match status" value="1"/>
</dbReference>
<organism evidence="8 9">
    <name type="scientific">Sphagnum jensenii</name>
    <dbReference type="NCBI Taxonomy" id="128206"/>
    <lineage>
        <taxon>Eukaryota</taxon>
        <taxon>Viridiplantae</taxon>
        <taxon>Streptophyta</taxon>
        <taxon>Embryophyta</taxon>
        <taxon>Bryophyta</taxon>
        <taxon>Sphagnophytina</taxon>
        <taxon>Sphagnopsida</taxon>
        <taxon>Sphagnales</taxon>
        <taxon>Sphagnaceae</taxon>
        <taxon>Sphagnum</taxon>
    </lineage>
</organism>
<dbReference type="InterPro" id="IPR002986">
    <property type="entry name" value="DAP_deCOOHase_LysA"/>
</dbReference>
<gene>
    <name evidence="8" type="ORF">CSSPJE1EN2_LOCUS1338</name>
</gene>
<protein>
    <recommendedName>
        <fullName evidence="10">Diaminopimelate decarboxylase</fullName>
    </recommendedName>
</protein>
<dbReference type="CDD" id="cd06828">
    <property type="entry name" value="PLPDE_III_DapDC"/>
    <property type="match status" value="1"/>
</dbReference>
<evidence type="ECO:0000256" key="5">
    <source>
        <dbReference type="SAM" id="MobiDB-lite"/>
    </source>
</evidence>
<evidence type="ECO:0008006" key="10">
    <source>
        <dbReference type="Google" id="ProtNLM"/>
    </source>
</evidence>
<keyword evidence="4" id="KW-0456">Lyase</keyword>
<dbReference type="InterPro" id="IPR022644">
    <property type="entry name" value="De-COase2_N"/>
</dbReference>
<dbReference type="SUPFAM" id="SSF51419">
    <property type="entry name" value="PLP-binding barrel"/>
    <property type="match status" value="1"/>
</dbReference>
<dbReference type="PROSITE" id="PS00878">
    <property type="entry name" value="ODR_DC_2_1"/>
    <property type="match status" value="1"/>
</dbReference>
<dbReference type="PRINTS" id="PR01181">
    <property type="entry name" value="DAPDCRBXLASE"/>
</dbReference>
<feature type="region of interest" description="Disordered" evidence="5">
    <location>
        <begin position="60"/>
        <end position="114"/>
    </location>
</feature>
<dbReference type="InterPro" id="IPR029066">
    <property type="entry name" value="PLP-binding_barrel"/>
</dbReference>
<dbReference type="PANTHER" id="PTHR43727:SF2">
    <property type="entry name" value="GROUP IV DECARBOXYLASE"/>
    <property type="match status" value="1"/>
</dbReference>
<dbReference type="InterPro" id="IPR009006">
    <property type="entry name" value="Ala_racemase/Decarboxylase_C"/>
</dbReference>
<evidence type="ECO:0000256" key="2">
    <source>
        <dbReference type="ARBA" id="ARBA00022793"/>
    </source>
</evidence>
<dbReference type="Proteomes" id="UP001497522">
    <property type="component" value="Chromosome 1"/>
</dbReference>
<dbReference type="InterPro" id="IPR022653">
    <property type="entry name" value="De-COase2_pyr-phos_BS"/>
</dbReference>
<dbReference type="InterPro" id="IPR022643">
    <property type="entry name" value="De-COase2_C"/>
</dbReference>
<evidence type="ECO:0000256" key="3">
    <source>
        <dbReference type="ARBA" id="ARBA00022898"/>
    </source>
</evidence>
<name>A0ABP1A766_9BRYO</name>
<keyword evidence="9" id="KW-1185">Reference proteome</keyword>
<dbReference type="InterPro" id="IPR000183">
    <property type="entry name" value="Orn/DAP/Arg_de-COase"/>
</dbReference>
<feature type="domain" description="Orn/DAP/Arg decarboxylase 2 C-terminal" evidence="6">
    <location>
        <begin position="160"/>
        <end position="501"/>
    </location>
</feature>
<evidence type="ECO:0000259" key="6">
    <source>
        <dbReference type="Pfam" id="PF00278"/>
    </source>
</evidence>
<dbReference type="NCBIfam" id="TIGR01048">
    <property type="entry name" value="lysA"/>
    <property type="match status" value="1"/>
</dbReference>
<dbReference type="PROSITE" id="PS00879">
    <property type="entry name" value="ODR_DC_2_2"/>
    <property type="match status" value="1"/>
</dbReference>
<dbReference type="SUPFAM" id="SSF50621">
    <property type="entry name" value="Alanine racemase C-terminal domain-like"/>
    <property type="match status" value="1"/>
</dbReference>
<dbReference type="EMBL" id="OZ023702">
    <property type="protein sequence ID" value="CAK9858343.1"/>
    <property type="molecule type" value="Genomic_DNA"/>
</dbReference>
<dbReference type="Pfam" id="PF00278">
    <property type="entry name" value="Orn_DAP_Arg_deC"/>
    <property type="match status" value="1"/>
</dbReference>
<dbReference type="InterPro" id="IPR022657">
    <property type="entry name" value="De-COase2_CS"/>
</dbReference>
<evidence type="ECO:0000313" key="9">
    <source>
        <dbReference type="Proteomes" id="UP001497522"/>
    </source>
</evidence>
<accession>A0ABP1A766</accession>
<dbReference type="Gene3D" id="3.20.20.10">
    <property type="entry name" value="Alanine racemase"/>
    <property type="match status" value="1"/>
</dbReference>